<feature type="non-terminal residue" evidence="1">
    <location>
        <position position="43"/>
    </location>
</feature>
<accession>A0A8S3BET2</accession>
<dbReference type="AlphaFoldDB" id="A0A8S3BET2"/>
<name>A0A8S3BET2_9BILA</name>
<comment type="caution">
    <text evidence="1">The sequence shown here is derived from an EMBL/GenBank/DDBJ whole genome shotgun (WGS) entry which is preliminary data.</text>
</comment>
<gene>
    <name evidence="1" type="ORF">GIL414_LOCUS48160</name>
</gene>
<evidence type="ECO:0000313" key="2">
    <source>
        <dbReference type="Proteomes" id="UP000681720"/>
    </source>
</evidence>
<organism evidence="1 2">
    <name type="scientific">Rotaria magnacalcarata</name>
    <dbReference type="NCBI Taxonomy" id="392030"/>
    <lineage>
        <taxon>Eukaryota</taxon>
        <taxon>Metazoa</taxon>
        <taxon>Spiralia</taxon>
        <taxon>Gnathifera</taxon>
        <taxon>Rotifera</taxon>
        <taxon>Eurotatoria</taxon>
        <taxon>Bdelloidea</taxon>
        <taxon>Philodinida</taxon>
        <taxon>Philodinidae</taxon>
        <taxon>Rotaria</taxon>
    </lineage>
</organism>
<protein>
    <submittedName>
        <fullName evidence="1">Uncharacterized protein</fullName>
    </submittedName>
</protein>
<dbReference type="EMBL" id="CAJOBJ010155399">
    <property type="protein sequence ID" value="CAF4824358.1"/>
    <property type="molecule type" value="Genomic_DNA"/>
</dbReference>
<reference evidence="1" key="1">
    <citation type="submission" date="2021-02" db="EMBL/GenBank/DDBJ databases">
        <authorList>
            <person name="Nowell W R."/>
        </authorList>
    </citation>
    <scope>NUCLEOTIDE SEQUENCE</scope>
</reference>
<dbReference type="Proteomes" id="UP000681720">
    <property type="component" value="Unassembled WGS sequence"/>
</dbReference>
<sequence length="43" mass="4884">MTADLKYELAMAECNSLRRQLKDAYSKCTAIYEALSIVDEHST</sequence>
<evidence type="ECO:0000313" key="1">
    <source>
        <dbReference type="EMBL" id="CAF4824358.1"/>
    </source>
</evidence>
<proteinExistence type="predicted"/>